<organism evidence="2 3">
    <name type="scientific">Candidatus Shapirobacteria bacterium GW2011_GWE1_38_10</name>
    <dbReference type="NCBI Taxonomy" id="1618488"/>
    <lineage>
        <taxon>Bacteria</taxon>
        <taxon>Candidatus Shapironibacteriota</taxon>
    </lineage>
</organism>
<sequence length="94" mass="11303">MKKIFISFISGIIITYLFLQLSGYLTYGGDNIKYWVNLQREVVNERVKFEDCLNQRSEVFFAGHIQMNQDENWEMFRYCKCVASNYMDTTWCKK</sequence>
<evidence type="ECO:0000256" key="1">
    <source>
        <dbReference type="SAM" id="Phobius"/>
    </source>
</evidence>
<comment type="caution">
    <text evidence="2">The sequence shown here is derived from an EMBL/GenBank/DDBJ whole genome shotgun (WGS) entry which is preliminary data.</text>
</comment>
<reference evidence="2 3" key="1">
    <citation type="journal article" date="2015" name="Nature">
        <title>rRNA introns, odd ribosomes, and small enigmatic genomes across a large radiation of phyla.</title>
        <authorList>
            <person name="Brown C.T."/>
            <person name="Hug L.A."/>
            <person name="Thomas B.C."/>
            <person name="Sharon I."/>
            <person name="Castelle C.J."/>
            <person name="Singh A."/>
            <person name="Wilkins M.J."/>
            <person name="Williams K.H."/>
            <person name="Banfield J.F."/>
        </authorList>
    </citation>
    <scope>NUCLEOTIDE SEQUENCE [LARGE SCALE GENOMIC DNA]</scope>
</reference>
<proteinExistence type="predicted"/>
<accession>A0A0G0I6T6</accession>
<dbReference type="AlphaFoldDB" id="A0A0G0I6T6"/>
<protein>
    <submittedName>
        <fullName evidence="2">Uncharacterized protein</fullName>
    </submittedName>
</protein>
<dbReference type="EMBL" id="LBTX01000007">
    <property type="protein sequence ID" value="KKQ50252.1"/>
    <property type="molecule type" value="Genomic_DNA"/>
</dbReference>
<gene>
    <name evidence="2" type="ORF">US68_C0007G0015</name>
</gene>
<feature type="transmembrane region" description="Helical" evidence="1">
    <location>
        <begin position="6"/>
        <end position="27"/>
    </location>
</feature>
<evidence type="ECO:0000313" key="2">
    <source>
        <dbReference type="EMBL" id="KKQ50252.1"/>
    </source>
</evidence>
<keyword evidence="1" id="KW-1133">Transmembrane helix</keyword>
<keyword evidence="1" id="KW-0472">Membrane</keyword>
<keyword evidence="1" id="KW-0812">Transmembrane</keyword>
<name>A0A0G0I6T6_9BACT</name>
<dbReference type="Proteomes" id="UP000034231">
    <property type="component" value="Unassembled WGS sequence"/>
</dbReference>
<evidence type="ECO:0000313" key="3">
    <source>
        <dbReference type="Proteomes" id="UP000034231"/>
    </source>
</evidence>